<protein>
    <submittedName>
        <fullName evidence="13">Zinc finger protein 64 homolog (mouse)</fullName>
    </submittedName>
</protein>
<dbReference type="InterPro" id="IPR050758">
    <property type="entry name" value="Znf_C2H2-type"/>
</dbReference>
<dbReference type="GO" id="GO:0005634">
    <property type="term" value="C:nucleus"/>
    <property type="evidence" value="ECO:0007669"/>
    <property type="project" value="UniProtKB-SubCell"/>
</dbReference>
<dbReference type="FunFam" id="3.30.160.60:FF:000130">
    <property type="entry name" value="Spalt-like transcription factor 4"/>
    <property type="match status" value="1"/>
</dbReference>
<reference evidence="13" key="1">
    <citation type="submission" date="2025-05" db="UniProtKB">
        <authorList>
            <consortium name="Ensembl"/>
        </authorList>
    </citation>
    <scope>IDENTIFICATION</scope>
</reference>
<feature type="domain" description="C2H2-type" evidence="12">
    <location>
        <begin position="490"/>
        <end position="517"/>
    </location>
</feature>
<dbReference type="InterPro" id="IPR036236">
    <property type="entry name" value="Znf_C2H2_sf"/>
</dbReference>
<dbReference type="InterPro" id="IPR013087">
    <property type="entry name" value="Znf_C2H2_type"/>
</dbReference>
<evidence type="ECO:0000256" key="4">
    <source>
        <dbReference type="ARBA" id="ARBA00022771"/>
    </source>
</evidence>
<dbReference type="GO" id="GO:0003677">
    <property type="term" value="F:DNA binding"/>
    <property type="evidence" value="ECO:0007669"/>
    <property type="project" value="UniProtKB-KW"/>
</dbReference>
<feature type="domain" description="C2H2-type" evidence="12">
    <location>
        <begin position="278"/>
        <end position="305"/>
    </location>
</feature>
<feature type="compositionally biased region" description="Gly residues" evidence="11">
    <location>
        <begin position="89"/>
        <end position="111"/>
    </location>
</feature>
<dbReference type="PROSITE" id="PS00028">
    <property type="entry name" value="ZINC_FINGER_C2H2_1"/>
    <property type="match status" value="6"/>
</dbReference>
<keyword evidence="14" id="KW-1185">Reference proteome</keyword>
<evidence type="ECO:0000313" key="13">
    <source>
        <dbReference type="Ensembl" id="ENSEBUP00000017467.1"/>
    </source>
</evidence>
<feature type="domain" description="C2H2-type" evidence="12">
    <location>
        <begin position="362"/>
        <end position="389"/>
    </location>
</feature>
<dbReference type="SUPFAM" id="SSF57667">
    <property type="entry name" value="beta-beta-alpha zinc fingers"/>
    <property type="match status" value="5"/>
</dbReference>
<feature type="region of interest" description="Disordered" evidence="11">
    <location>
        <begin position="32"/>
        <end position="202"/>
    </location>
</feature>
<feature type="domain" description="C2H2-type" evidence="12">
    <location>
        <begin position="334"/>
        <end position="361"/>
    </location>
</feature>
<keyword evidence="7" id="KW-0238">DNA-binding</keyword>
<dbReference type="Gene3D" id="3.30.160.60">
    <property type="entry name" value="Classic Zinc Finger"/>
    <property type="match status" value="7"/>
</dbReference>
<dbReference type="FunFam" id="3.30.160.60:FF:000412">
    <property type="entry name" value="zinc finger protein 64 isoform X1"/>
    <property type="match status" value="1"/>
</dbReference>
<sequence length="762" mass="79896">MCGTCGGQFGYIEAFIEHKKPGHCTATVSLRGPDALPGRGPGALPGRGSRTLPRRGPGALPGRGQGALPGRGPVVLPGPEHGPDVLPGRGPGTLPGRGPGTLPGRGPGTLRGHGKGALPRRRPDSLPEPGLDALPGPGPDALPVSGPGPGPDALPGPDTLPGPDALPGPAPGPDVLPGPGLDAQPVTALPPGTGTTLRSRPSQCDETRHILLPCFTSSSSISQQSLAGTKPPGKRKICKARAPLAKRFSCSFQDCSFRTAHSKDLDRHQRTHTGERPFKCDVCGKGFSRRDKLKVHTRLHSGERPHACTLCPYAAADGSSLSKHLRVHRDERPFRCQICPYASRNSSQLIVHLRSHTGDAPFQCPQCEAKFKINSDLKRHLRTHSGEKPYQCAFCEYRCAMKGNLKPHVAAHHGDPSALHCTHCTFCCGTKADMRRHTREVHAGAPLCTTCNRARHQASIKVSRQDRASSSSNTGHISRATCRLEGQRPFRCEQCSAAFVRADSLRSHCRQHGDTTRLQQSSTSTISSASSTDITATTGTTLAVLQLHGDDALTVGHLGDVASKSDGGGGVVHILIAGERTSPAADIGADIVKAALDIAHTPPDSVVMPTSMNASGKPLQFLQLLTQTGPVTQEETSSTIGFTTTLADSAILPSVSSSGLLPQMTISLEALLSPKSCTLLRETTNGGVNGGGTLFAARSQVETMSVESTNLELSSTTENQAPRVHSPPRSISLLAGTLTGQVLVRASPAVEVSSLATPEALH</sequence>
<dbReference type="Pfam" id="PF00096">
    <property type="entry name" value="zf-C2H2"/>
    <property type="match status" value="3"/>
</dbReference>
<keyword evidence="3" id="KW-0677">Repeat</keyword>
<feature type="compositionally biased region" description="Low complexity" evidence="11">
    <location>
        <begin position="70"/>
        <end position="79"/>
    </location>
</feature>
<evidence type="ECO:0000256" key="3">
    <source>
        <dbReference type="ARBA" id="ARBA00022737"/>
    </source>
</evidence>
<dbReference type="PROSITE" id="PS50157">
    <property type="entry name" value="ZINC_FINGER_C2H2_2"/>
    <property type="match status" value="7"/>
</dbReference>
<keyword evidence="5" id="KW-0862">Zinc</keyword>
<proteinExistence type="predicted"/>
<evidence type="ECO:0000256" key="6">
    <source>
        <dbReference type="ARBA" id="ARBA00023015"/>
    </source>
</evidence>
<name>A0A8C4QM43_EPTBU</name>
<evidence type="ECO:0000313" key="14">
    <source>
        <dbReference type="Proteomes" id="UP000694388"/>
    </source>
</evidence>
<feature type="compositionally biased region" description="Polar residues" evidence="11">
    <location>
        <begin position="193"/>
        <end position="202"/>
    </location>
</feature>
<dbReference type="Proteomes" id="UP000694388">
    <property type="component" value="Unplaced"/>
</dbReference>
<evidence type="ECO:0000256" key="5">
    <source>
        <dbReference type="ARBA" id="ARBA00022833"/>
    </source>
</evidence>
<feature type="domain" description="C2H2-type" evidence="12">
    <location>
        <begin position="390"/>
        <end position="417"/>
    </location>
</feature>
<dbReference type="Ensembl" id="ENSEBUT00000018043.1">
    <property type="protein sequence ID" value="ENSEBUP00000017467.1"/>
    <property type="gene ID" value="ENSEBUG00000010919.1"/>
</dbReference>
<dbReference type="FunFam" id="3.30.160.60:FF:002343">
    <property type="entry name" value="Zinc finger protein 33A"/>
    <property type="match status" value="1"/>
</dbReference>
<comment type="subcellular location">
    <subcellularLocation>
        <location evidence="1">Nucleus</location>
    </subcellularLocation>
</comment>
<dbReference type="GeneTree" id="ENSGT00940000156405"/>
<dbReference type="SMART" id="SM00355">
    <property type="entry name" value="ZnF_C2H2"/>
    <property type="match status" value="9"/>
</dbReference>
<dbReference type="PANTHER" id="PTHR23234:SF10">
    <property type="entry name" value="RIKEN CDNA 6720489N17 GENE-RELATED"/>
    <property type="match status" value="1"/>
</dbReference>
<dbReference type="FunFam" id="3.30.160.60:FF:000325">
    <property type="entry name" value="ZFP90 zinc finger protein"/>
    <property type="match status" value="1"/>
</dbReference>
<organism evidence="13 14">
    <name type="scientific">Eptatretus burgeri</name>
    <name type="common">Inshore hagfish</name>
    <dbReference type="NCBI Taxonomy" id="7764"/>
    <lineage>
        <taxon>Eukaryota</taxon>
        <taxon>Metazoa</taxon>
        <taxon>Chordata</taxon>
        <taxon>Craniata</taxon>
        <taxon>Vertebrata</taxon>
        <taxon>Cyclostomata</taxon>
        <taxon>Myxini</taxon>
        <taxon>Myxiniformes</taxon>
        <taxon>Myxinidae</taxon>
        <taxon>Eptatretinae</taxon>
        <taxon>Eptatretus</taxon>
    </lineage>
</organism>
<feature type="compositionally biased region" description="Pro residues" evidence="11">
    <location>
        <begin position="136"/>
        <end position="176"/>
    </location>
</feature>
<evidence type="ECO:0000256" key="9">
    <source>
        <dbReference type="ARBA" id="ARBA00023242"/>
    </source>
</evidence>
<keyword evidence="6" id="KW-0805">Transcription regulation</keyword>
<keyword evidence="4 10" id="KW-0863">Zinc-finger</keyword>
<evidence type="ECO:0000256" key="2">
    <source>
        <dbReference type="ARBA" id="ARBA00022723"/>
    </source>
</evidence>
<evidence type="ECO:0000256" key="7">
    <source>
        <dbReference type="ARBA" id="ARBA00023125"/>
    </source>
</evidence>
<dbReference type="GO" id="GO:0008270">
    <property type="term" value="F:zinc ion binding"/>
    <property type="evidence" value="ECO:0007669"/>
    <property type="project" value="UniProtKB-KW"/>
</dbReference>
<dbReference type="FunFam" id="3.30.160.60:FF:000255">
    <property type="entry name" value="Zinc finger and AT-hook domain containing"/>
    <property type="match status" value="1"/>
</dbReference>
<feature type="domain" description="C2H2-type" evidence="12">
    <location>
        <begin position="248"/>
        <end position="277"/>
    </location>
</feature>
<feature type="domain" description="C2H2-type" evidence="12">
    <location>
        <begin position="306"/>
        <end position="333"/>
    </location>
</feature>
<dbReference type="Ensembl" id="ENSEBUT00000018051.1">
    <property type="protein sequence ID" value="ENSEBUP00000017475.1"/>
    <property type="gene ID" value="ENSEBUG00000010919.1"/>
</dbReference>
<dbReference type="PANTHER" id="PTHR23234">
    <property type="entry name" value="ZNF44 PROTEIN"/>
    <property type="match status" value="1"/>
</dbReference>
<evidence type="ECO:0000256" key="8">
    <source>
        <dbReference type="ARBA" id="ARBA00023163"/>
    </source>
</evidence>
<feature type="compositionally biased region" description="Low complexity" evidence="11">
    <location>
        <begin position="46"/>
        <end position="58"/>
    </location>
</feature>
<evidence type="ECO:0000256" key="11">
    <source>
        <dbReference type="SAM" id="MobiDB-lite"/>
    </source>
</evidence>
<keyword evidence="9" id="KW-0539">Nucleus</keyword>
<accession>A0A8C4QM43</accession>
<evidence type="ECO:0000256" key="10">
    <source>
        <dbReference type="PROSITE-ProRule" id="PRU00042"/>
    </source>
</evidence>
<keyword evidence="8" id="KW-0804">Transcription</keyword>
<evidence type="ECO:0000259" key="12">
    <source>
        <dbReference type="PROSITE" id="PS50157"/>
    </source>
</evidence>
<dbReference type="AlphaFoldDB" id="A0A8C4QM43"/>
<evidence type="ECO:0000256" key="1">
    <source>
        <dbReference type="ARBA" id="ARBA00004123"/>
    </source>
</evidence>
<feature type="compositionally biased region" description="Gly residues" evidence="11">
    <location>
        <begin position="59"/>
        <end position="69"/>
    </location>
</feature>
<keyword evidence="2" id="KW-0479">Metal-binding</keyword>